<feature type="region of interest" description="Disordered" evidence="1">
    <location>
        <begin position="1043"/>
        <end position="1108"/>
    </location>
</feature>
<name>A0AB34K088_PRYPA</name>
<dbReference type="EMBL" id="JBGBPQ010000003">
    <property type="protein sequence ID" value="KAL1526541.1"/>
    <property type="molecule type" value="Genomic_DNA"/>
</dbReference>
<sequence length="1487" mass="154209">MPVRLILTPSERAVQDKAKAAARAKRFESTPGPGQYNARKTLDTNGMPSAVFNSETARGAIRKASTTENVGPGSYTASRTNTGKSFGILDVAKQRGCASMKSKTPCGLRIPEKTETPGPGAYQSNRRLNGTSATLADTSGKAHASSAFQSRVAIGGKAMWESHTETPGAGAYDVTTLANGDHATVADMRGEAAGYAFKTTVPRMAEHRPAQTAPEVGPGTYEMSRLNNGRAWSLAESSTDEASAKSAFVSGTKQGLTFAIDEEQPGPGAYDAQRLADGQNAYVGELRGEPNCSAFNSGSLRGIAASEMTQQTTSHVGPGTYDVSKTNKGQSWGLSDGRGAGASASMKSKLPSGLQLETRDVPGPGSYEPRRRLDGTNATLADTSGEAHASSAFQSRVAIGGKAMWESHTETPGAGAYDVMTLANGDHATVADMRGEAAGYAFKTTVPRMAEHRPAQTAPEVGPGTYEMSRLNNGRAWSLAESSTDEASAKSVFVSGTKQGLTFAIDEEQPGPGAYDAQRLADGQNAYVGELRGEPNCSAFNSGSLRGIAASEMTQQTTSHVGPGTYDVSKTNKGQSWGLSDGRGAGASASMKSKLPSGLQLETRDVPGPGSYEPRRRLDGTNATLADTSGEAHASSAFQSRVAIGGKAMWESHTETPGAGAYDVTTLANGDHATVADMRGEAAGYAFKTTVPRMAEHRPAQTAPEVGPGTYEMSRLNNGRAWSLAESSTDEASAKSAFVSGTKQGLTFAIDEEQPGPGAYDAQRLADGQNAYVGELRGEPNCSAFNSGTLRGIAASEMTQQTTSHVGPGTYDVSKTNKGQSWGLSDGRGAGASASMKSKLPSGLQLETRDVPGPGSYEPRRRLDGTNATLADTSGEAHASSAFQSRVAIGGKAMWESHTETPGAGAYDVTTLANGDHATVADMRGEAAGYAFKTTVPRMAEHRPAQTAPEVGPGTYEMSRLNNGRAWSLAESSTDEASAKSAFVSGTKQGLTFAIDKEQPGPGAYDAQRLADGAGAHIGESCAAAASCTFMSTSVRGVSASEMTQQTTSHVGPGTYDVSKTNKGQSWGLSDGRGAGASASMKSKLPSGLQLETRDVPGPGSYEPRRRLDGTNATLADTSGEAHASSAFQSRVAIGGKAMWESHTETPGAGAYDVTTLANGDHATVANMRGEAAGYAFKTTVPRMAEHRPAQTAPEVGPGTYEMSRLNNGRAWSLAESSTDEASAKSAFVSGTKQGLTFAIDKEQPGPGAYDAQRLADGAGAHIGESCAAAASCTFMSTSVRGVSASEMTQQTTSHVGPGTYDVSKTNKGQSWGLSDGRGAGASASMKSKLPSGLQLETRDVPGPGSYEPRRRLDGTNATLADTSGEAHASSAFQSRVAIGGKAMWESHTETPGAGAYDVTTLANGDHATVADMRGEAAGYAFKTTVPRMAEHRPAQTAPEVGPGTYDIEKSRLGNDWAMTHTALLTTNAGTAAFLSDVARTGELFSR</sequence>
<keyword evidence="3" id="KW-1185">Reference proteome</keyword>
<organism evidence="2 3">
    <name type="scientific">Prymnesium parvum</name>
    <name type="common">Toxic golden alga</name>
    <dbReference type="NCBI Taxonomy" id="97485"/>
    <lineage>
        <taxon>Eukaryota</taxon>
        <taxon>Haptista</taxon>
        <taxon>Haptophyta</taxon>
        <taxon>Prymnesiophyceae</taxon>
        <taxon>Prymnesiales</taxon>
        <taxon>Prymnesiaceae</taxon>
        <taxon>Prymnesium</taxon>
    </lineage>
</organism>
<evidence type="ECO:0000313" key="2">
    <source>
        <dbReference type="EMBL" id="KAL1526541.1"/>
    </source>
</evidence>
<feature type="region of interest" description="Disordered" evidence="1">
    <location>
        <begin position="802"/>
        <end position="863"/>
    </location>
</feature>
<feature type="compositionally biased region" description="Polar residues" evidence="1">
    <location>
        <begin position="323"/>
        <end position="333"/>
    </location>
</feature>
<feature type="compositionally biased region" description="Polar residues" evidence="1">
    <location>
        <begin position="813"/>
        <end position="823"/>
    </location>
</feature>
<dbReference type="InterPro" id="IPR010736">
    <property type="entry name" value="SHIPPO-rpt"/>
</dbReference>
<evidence type="ECO:0000256" key="1">
    <source>
        <dbReference type="SAM" id="MobiDB-lite"/>
    </source>
</evidence>
<protein>
    <submittedName>
        <fullName evidence="2">Uncharacterized protein</fullName>
    </submittedName>
</protein>
<feature type="region of interest" description="Disordered" evidence="1">
    <location>
        <begin position="102"/>
        <end position="121"/>
    </location>
</feature>
<feature type="compositionally biased region" description="Polar residues" evidence="1">
    <location>
        <begin position="1303"/>
        <end position="1313"/>
    </location>
</feature>
<evidence type="ECO:0000313" key="3">
    <source>
        <dbReference type="Proteomes" id="UP001515480"/>
    </source>
</evidence>
<feature type="region of interest" description="Disordered" evidence="1">
    <location>
        <begin position="1288"/>
        <end position="1353"/>
    </location>
</feature>
<dbReference type="Pfam" id="PF07004">
    <property type="entry name" value="SHIPPO-rpt"/>
    <property type="match status" value="2"/>
</dbReference>
<accession>A0AB34K088</accession>
<comment type="caution">
    <text evidence="2">The sequence shown here is derived from an EMBL/GenBank/DDBJ whole genome shotgun (WGS) entry which is preliminary data.</text>
</comment>
<proteinExistence type="predicted"/>
<feature type="compositionally biased region" description="Polar residues" evidence="1">
    <location>
        <begin position="568"/>
        <end position="578"/>
    </location>
</feature>
<dbReference type="InterPro" id="IPR051291">
    <property type="entry name" value="CIMAP"/>
</dbReference>
<gene>
    <name evidence="2" type="ORF">AB1Y20_015250</name>
</gene>
<feature type="region of interest" description="Disordered" evidence="1">
    <location>
        <begin position="25"/>
        <end position="48"/>
    </location>
</feature>
<dbReference type="PANTHER" id="PTHR21580">
    <property type="entry name" value="SHIPPO-1-RELATED"/>
    <property type="match status" value="1"/>
</dbReference>
<dbReference type="Proteomes" id="UP001515480">
    <property type="component" value="Unassembled WGS sequence"/>
</dbReference>
<feature type="compositionally biased region" description="Polar residues" evidence="1">
    <location>
        <begin position="1058"/>
        <end position="1068"/>
    </location>
</feature>
<feature type="region of interest" description="Disordered" evidence="1">
    <location>
        <begin position="312"/>
        <end position="373"/>
    </location>
</feature>
<feature type="region of interest" description="Disordered" evidence="1">
    <location>
        <begin position="557"/>
        <end position="618"/>
    </location>
</feature>
<reference evidence="2 3" key="1">
    <citation type="journal article" date="2024" name="Science">
        <title>Giant polyketide synthase enzymes in the biosynthesis of giant marine polyether toxins.</title>
        <authorList>
            <person name="Fallon T.R."/>
            <person name="Shende V.V."/>
            <person name="Wierzbicki I.H."/>
            <person name="Pendleton A.L."/>
            <person name="Watervoot N.F."/>
            <person name="Auber R.P."/>
            <person name="Gonzalez D.J."/>
            <person name="Wisecaver J.H."/>
            <person name="Moore B.S."/>
        </authorList>
    </citation>
    <scope>NUCLEOTIDE SEQUENCE [LARGE SCALE GENOMIC DNA]</scope>
    <source>
        <strain evidence="2 3">12B1</strain>
    </source>
</reference>